<dbReference type="AlphaFoldDB" id="A0A554VN92"/>
<protein>
    <submittedName>
        <fullName evidence="3">DUF4157 domain-containing protein</fullName>
    </submittedName>
</protein>
<dbReference type="GO" id="GO:0005524">
    <property type="term" value="F:ATP binding"/>
    <property type="evidence" value="ECO:0007669"/>
    <property type="project" value="InterPro"/>
</dbReference>
<feature type="compositionally biased region" description="Polar residues" evidence="1">
    <location>
        <begin position="10"/>
        <end position="27"/>
    </location>
</feature>
<feature type="region of interest" description="Disordered" evidence="1">
    <location>
        <begin position="1"/>
        <end position="27"/>
    </location>
</feature>
<dbReference type="GO" id="GO:0051082">
    <property type="term" value="F:unfolded protein binding"/>
    <property type="evidence" value="ECO:0007669"/>
    <property type="project" value="TreeGrafter"/>
</dbReference>
<dbReference type="InterPro" id="IPR045133">
    <property type="entry name" value="IRE1/2-like"/>
</dbReference>
<proteinExistence type="predicted"/>
<dbReference type="EMBL" id="VLNR01000011">
    <property type="protein sequence ID" value="TSE09812.1"/>
    <property type="molecule type" value="Genomic_DNA"/>
</dbReference>
<dbReference type="InterPro" id="IPR011009">
    <property type="entry name" value="Kinase-like_dom_sf"/>
</dbReference>
<dbReference type="GO" id="GO:0036498">
    <property type="term" value="P:IRE1-mediated unfolded protein response"/>
    <property type="evidence" value="ECO:0007669"/>
    <property type="project" value="TreeGrafter"/>
</dbReference>
<dbReference type="PROSITE" id="PS50011">
    <property type="entry name" value="PROTEIN_KINASE_DOM"/>
    <property type="match status" value="1"/>
</dbReference>
<dbReference type="InterPro" id="IPR025295">
    <property type="entry name" value="eCIS_core_dom"/>
</dbReference>
<dbReference type="GO" id="GO:0004521">
    <property type="term" value="F:RNA endonuclease activity"/>
    <property type="evidence" value="ECO:0007669"/>
    <property type="project" value="InterPro"/>
</dbReference>
<evidence type="ECO:0000256" key="1">
    <source>
        <dbReference type="SAM" id="MobiDB-lite"/>
    </source>
</evidence>
<feature type="region of interest" description="Disordered" evidence="1">
    <location>
        <begin position="48"/>
        <end position="70"/>
    </location>
</feature>
<dbReference type="PANTHER" id="PTHR13954">
    <property type="entry name" value="IRE1-RELATED"/>
    <property type="match status" value="1"/>
</dbReference>
<dbReference type="Pfam" id="PF00069">
    <property type="entry name" value="Pkinase"/>
    <property type="match status" value="1"/>
</dbReference>
<evidence type="ECO:0000313" key="3">
    <source>
        <dbReference type="EMBL" id="TSE09812.1"/>
    </source>
</evidence>
<dbReference type="OrthoDB" id="292792at2"/>
<gene>
    <name evidence="3" type="ORF">FOF46_07295</name>
</gene>
<feature type="compositionally biased region" description="Polar residues" evidence="1">
    <location>
        <begin position="48"/>
        <end position="60"/>
    </location>
</feature>
<dbReference type="SUPFAM" id="SSF56112">
    <property type="entry name" value="Protein kinase-like (PK-like)"/>
    <property type="match status" value="1"/>
</dbReference>
<dbReference type="SMART" id="SM00220">
    <property type="entry name" value="S_TKc"/>
    <property type="match status" value="1"/>
</dbReference>
<keyword evidence="4" id="KW-1185">Reference proteome</keyword>
<evidence type="ECO:0000259" key="2">
    <source>
        <dbReference type="PROSITE" id="PS50011"/>
    </source>
</evidence>
<comment type="caution">
    <text evidence="3">The sequence shown here is derived from an EMBL/GenBank/DDBJ whole genome shotgun (WGS) entry which is preliminary data.</text>
</comment>
<feature type="domain" description="Protein kinase" evidence="2">
    <location>
        <begin position="236"/>
        <end position="459"/>
    </location>
</feature>
<dbReference type="Pfam" id="PF13699">
    <property type="entry name" value="eCIS_core"/>
    <property type="match status" value="1"/>
</dbReference>
<name>A0A554VN92_9FLAO</name>
<dbReference type="GO" id="GO:0004674">
    <property type="term" value="F:protein serine/threonine kinase activity"/>
    <property type="evidence" value="ECO:0007669"/>
    <property type="project" value="InterPro"/>
</dbReference>
<organism evidence="3 4">
    <name type="scientific">Aquimarina algiphila</name>
    <dbReference type="NCBI Taxonomy" id="2047982"/>
    <lineage>
        <taxon>Bacteria</taxon>
        <taxon>Pseudomonadati</taxon>
        <taxon>Bacteroidota</taxon>
        <taxon>Flavobacteriia</taxon>
        <taxon>Flavobacteriales</taxon>
        <taxon>Flavobacteriaceae</taxon>
        <taxon>Aquimarina</taxon>
    </lineage>
</organism>
<reference evidence="3 4" key="1">
    <citation type="submission" date="2019-07" db="EMBL/GenBank/DDBJ databases">
        <title>The draft genome sequence of Aquimarina algiphila M91.</title>
        <authorList>
            <person name="Meng X."/>
        </authorList>
    </citation>
    <scope>NUCLEOTIDE SEQUENCE [LARGE SCALE GENOMIC DNA]</scope>
    <source>
        <strain evidence="3 4">M91</strain>
    </source>
</reference>
<dbReference type="PANTHER" id="PTHR13954:SF6">
    <property type="entry name" value="NON-SPECIFIC SERINE_THREONINE PROTEIN KINASE"/>
    <property type="match status" value="1"/>
</dbReference>
<dbReference type="RefSeq" id="WP_143915991.1">
    <property type="nucleotide sequence ID" value="NZ_CANMIK010000045.1"/>
</dbReference>
<dbReference type="Gene3D" id="1.10.510.10">
    <property type="entry name" value="Transferase(Phosphotransferase) domain 1"/>
    <property type="match status" value="1"/>
</dbReference>
<evidence type="ECO:0000313" key="4">
    <source>
        <dbReference type="Proteomes" id="UP000318833"/>
    </source>
</evidence>
<sequence length="459" mass="51429">MKIQADKTQELQNPITPSVASEPSTRGTAQLMDNRASTIDQRKLQGAINSSMSNTNPVQRKTNKTGLPDHLKSGIENLSGYSMDDVKVHYNSNKPLQLQAHAYAQGTDIHLASGQEKHLPHEAWHVVQQKQGRVKPTRQLKSKVNINDDAGLEREADVMGAKALQNKNCQKKRTTKTKIKKNSSVAQCIGIGGIMDTMGEGNHTWADAKKFVKDNTPNKVSIKSFHNDTNIGDVSFFYFEKISAGANGDIYIGSFNDRDVIVKVIRDNSFDEEKDALEKMEKSAIKSKNWISGIGYNEEKEVIVLEKADHSLNKELPDELVERIFLVRGLWNGLSKLHFNNIIHNDISQKNVLSKNGDVKITDFGAAVVDHRTNVFETEFTEDDYKSFIKTAYNILLGNTGDAHSDTIINNTGINDLRRSLRDYLSVKKLEVLMKILEKVQPNKKDCIEFVTILNGVHN</sequence>
<accession>A0A554VN92</accession>
<dbReference type="InterPro" id="IPR000719">
    <property type="entry name" value="Prot_kinase_dom"/>
</dbReference>
<dbReference type="Proteomes" id="UP000318833">
    <property type="component" value="Unassembled WGS sequence"/>
</dbReference>